<dbReference type="PhylomeDB" id="A0A0G4FN12"/>
<dbReference type="GO" id="GO:0003950">
    <property type="term" value="F:NAD+ poly-ADP-ribosyltransferase activity"/>
    <property type="evidence" value="ECO:0007669"/>
    <property type="project" value="InterPro"/>
</dbReference>
<dbReference type="Pfam" id="PF00644">
    <property type="entry name" value="PARP"/>
    <property type="match status" value="1"/>
</dbReference>
<sequence>MEPKAASAAVKRLAEIRERTARWWHEAGLEVPLFGHRGAGDFHENSEETMKAVGKRQGSAITMWVWHGTSDDSLKEIEGEGFDVSMSHERNFFGQGIYFAVNSSKADLYAGPEERRHRKCSARMSQLLCLVFLGQREKCEEPEKGKSGPEEGNDSVEGLTLVEGGVLDHTEFVLYDRRLAIPVLRVSYKHADRCVCARCSFDSK</sequence>
<reference evidence="2" key="1">
    <citation type="submission" date="2014-11" db="EMBL/GenBank/DDBJ databases">
        <authorList>
            <person name="Otto D Thomas"/>
            <person name="Naeem Raeece"/>
        </authorList>
    </citation>
    <scope>NUCLEOTIDE SEQUENCE</scope>
</reference>
<dbReference type="Gene3D" id="3.90.228.10">
    <property type="match status" value="1"/>
</dbReference>
<dbReference type="PANTHER" id="PTHR45740:SF2">
    <property type="entry name" value="POLY [ADP-RIBOSE] POLYMERASE"/>
    <property type="match status" value="1"/>
</dbReference>
<dbReference type="GO" id="GO:1990404">
    <property type="term" value="F:NAD+-protein mono-ADP-ribosyltransferase activity"/>
    <property type="evidence" value="ECO:0007669"/>
    <property type="project" value="TreeGrafter"/>
</dbReference>
<proteinExistence type="predicted"/>
<feature type="domain" description="PARP catalytic" evidence="1">
    <location>
        <begin position="57"/>
        <end position="163"/>
    </location>
</feature>
<dbReference type="AlphaFoldDB" id="A0A0G4FN12"/>
<dbReference type="InterPro" id="IPR051712">
    <property type="entry name" value="ARTD-AVP"/>
</dbReference>
<name>A0A0G4FN12_9ALVE</name>
<dbReference type="EMBL" id="CDMZ01000496">
    <property type="protein sequence ID" value="CEM15634.1"/>
    <property type="molecule type" value="Genomic_DNA"/>
</dbReference>
<organism evidence="2">
    <name type="scientific">Chromera velia CCMP2878</name>
    <dbReference type="NCBI Taxonomy" id="1169474"/>
    <lineage>
        <taxon>Eukaryota</taxon>
        <taxon>Sar</taxon>
        <taxon>Alveolata</taxon>
        <taxon>Colpodellida</taxon>
        <taxon>Chromeraceae</taxon>
        <taxon>Chromera</taxon>
    </lineage>
</organism>
<dbReference type="SUPFAM" id="SSF56399">
    <property type="entry name" value="ADP-ribosylation"/>
    <property type="match status" value="1"/>
</dbReference>
<accession>A0A0G4FN12</accession>
<dbReference type="GO" id="GO:0005634">
    <property type="term" value="C:nucleus"/>
    <property type="evidence" value="ECO:0007669"/>
    <property type="project" value="TreeGrafter"/>
</dbReference>
<evidence type="ECO:0000313" key="2">
    <source>
        <dbReference type="EMBL" id="CEM15634.1"/>
    </source>
</evidence>
<dbReference type="PANTHER" id="PTHR45740">
    <property type="entry name" value="POLY [ADP-RIBOSE] POLYMERASE"/>
    <property type="match status" value="1"/>
</dbReference>
<gene>
    <name evidence="2" type="ORF">Cvel_3537</name>
</gene>
<evidence type="ECO:0000259" key="1">
    <source>
        <dbReference type="Pfam" id="PF00644"/>
    </source>
</evidence>
<protein>
    <recommendedName>
        <fullName evidence="1">PARP catalytic domain-containing protein</fullName>
    </recommendedName>
</protein>
<dbReference type="InterPro" id="IPR012317">
    <property type="entry name" value="Poly(ADP-ribose)pol_cat_dom"/>
</dbReference>
<dbReference type="VEuPathDB" id="CryptoDB:Cvel_3537"/>